<dbReference type="Pfam" id="PF00296">
    <property type="entry name" value="Bac_luciferase"/>
    <property type="match status" value="1"/>
</dbReference>
<dbReference type="Gene3D" id="3.20.20.30">
    <property type="entry name" value="Luciferase-like domain"/>
    <property type="match status" value="1"/>
</dbReference>
<evidence type="ECO:0000256" key="2">
    <source>
        <dbReference type="ARBA" id="ARBA00022630"/>
    </source>
</evidence>
<dbReference type="Proteomes" id="UP001299970">
    <property type="component" value="Unassembled WGS sequence"/>
</dbReference>
<evidence type="ECO:0000313" key="8">
    <source>
        <dbReference type="Proteomes" id="UP001299970"/>
    </source>
</evidence>
<accession>A0ABS9TS08</accession>
<dbReference type="EMBL" id="JAKXMK010000042">
    <property type="protein sequence ID" value="MCH6171327.1"/>
    <property type="molecule type" value="Genomic_DNA"/>
</dbReference>
<dbReference type="InterPro" id="IPR036661">
    <property type="entry name" value="Luciferase-like_sf"/>
</dbReference>
<keyword evidence="8" id="KW-1185">Reference proteome</keyword>
<feature type="domain" description="Luciferase-like" evidence="6">
    <location>
        <begin position="9"/>
        <end position="305"/>
    </location>
</feature>
<gene>
    <name evidence="7" type="ORF">MMF94_37025</name>
</gene>
<evidence type="ECO:0000259" key="6">
    <source>
        <dbReference type="Pfam" id="PF00296"/>
    </source>
</evidence>
<organism evidence="7 8">
    <name type="scientific">Pseudonocardia alaniniphila</name>
    <dbReference type="NCBI Taxonomy" id="75291"/>
    <lineage>
        <taxon>Bacteria</taxon>
        <taxon>Bacillati</taxon>
        <taxon>Actinomycetota</taxon>
        <taxon>Actinomycetes</taxon>
        <taxon>Pseudonocardiales</taxon>
        <taxon>Pseudonocardiaceae</taxon>
        <taxon>Pseudonocardia</taxon>
    </lineage>
</organism>
<dbReference type="InterPro" id="IPR011251">
    <property type="entry name" value="Luciferase-like_dom"/>
</dbReference>
<feature type="region of interest" description="Disordered" evidence="5">
    <location>
        <begin position="378"/>
        <end position="400"/>
    </location>
</feature>
<dbReference type="PANTHER" id="PTHR30137">
    <property type="entry name" value="LUCIFERASE-LIKE MONOOXYGENASE"/>
    <property type="match status" value="1"/>
</dbReference>
<dbReference type="SUPFAM" id="SSF51679">
    <property type="entry name" value="Bacterial luciferase-like"/>
    <property type="match status" value="1"/>
</dbReference>
<keyword evidence="3" id="KW-0560">Oxidoreductase</keyword>
<dbReference type="RefSeq" id="WP_241042135.1">
    <property type="nucleotide sequence ID" value="NZ_BAAAJF010000048.1"/>
</dbReference>
<keyword evidence="2" id="KW-0285">Flavoprotein</keyword>
<evidence type="ECO:0000256" key="5">
    <source>
        <dbReference type="SAM" id="MobiDB-lite"/>
    </source>
</evidence>
<reference evidence="7 8" key="1">
    <citation type="submission" date="2022-03" db="EMBL/GenBank/DDBJ databases">
        <title>Pseudonocardia alaer sp. nov., a novel actinomycete isolated from reed forest soil.</title>
        <authorList>
            <person name="Wang L."/>
        </authorList>
    </citation>
    <scope>NUCLEOTIDE SEQUENCE [LARGE SCALE GENOMIC DNA]</scope>
    <source>
        <strain evidence="7 8">Y-16303</strain>
    </source>
</reference>
<dbReference type="PANTHER" id="PTHR30137:SF16">
    <property type="entry name" value="BLL0895 PROTEIN"/>
    <property type="match status" value="1"/>
</dbReference>
<evidence type="ECO:0000256" key="3">
    <source>
        <dbReference type="ARBA" id="ARBA00023002"/>
    </source>
</evidence>
<protein>
    <submittedName>
        <fullName evidence="7">LLM class flavin-dependent oxidoreductase</fullName>
    </submittedName>
</protein>
<proteinExistence type="inferred from homology"/>
<evidence type="ECO:0000256" key="4">
    <source>
        <dbReference type="ARBA" id="ARBA00023033"/>
    </source>
</evidence>
<evidence type="ECO:0000256" key="1">
    <source>
        <dbReference type="ARBA" id="ARBA00010426"/>
    </source>
</evidence>
<sequence length="400" mass="44675">MTVRLRHGIFMAPFHKMDENPTLLFQQDMQLIELLDNLGFHEAWIGEHHSAGMETISSPELFIAAAAERTTNIRLGTGVVSLPYHNPLMVADRIVQLDHMTRGRVMFGVGPGLLASDALMLGIDPSVQRDRMAEGLDVILRLFQGEVVTESTDWYTLVEASLHLPPYSNPYPEVCVASAVTPSGGRLAGKYDLGMLCVAAGENAGFNALDVNWRIANEVAAEHGRTMDPSRLRLVVGMHLAETREKAMEQARYGLQEQIDYLNNNMPRISIPDGADTVEWYVEQGIGVIGTPDDAIARIERLYQKTPEIGAILLNAHDWANWADTKHSYELYARYVIPHFEGYNKPRQDSYRWVTAHQGELTEKRTTAAKAMFAKHEAEWAEKRNSGTSRPAEGKESTFG</sequence>
<keyword evidence="4" id="KW-0503">Monooxygenase</keyword>
<comment type="similarity">
    <text evidence="1">Belongs to the bacterial luciferase oxidoreductase family.</text>
</comment>
<comment type="caution">
    <text evidence="7">The sequence shown here is derived from an EMBL/GenBank/DDBJ whole genome shotgun (WGS) entry which is preliminary data.</text>
</comment>
<dbReference type="InterPro" id="IPR050766">
    <property type="entry name" value="Bact_Lucif_Oxidored"/>
</dbReference>
<name>A0ABS9TS08_9PSEU</name>
<evidence type="ECO:0000313" key="7">
    <source>
        <dbReference type="EMBL" id="MCH6171327.1"/>
    </source>
</evidence>